<comment type="subunit">
    <text evidence="12">Part of an enzyme complex containing four subunits: a flavoprotein, an iron-sulfur protein, plus two membrane-anchoring proteins, SdhC and SdhD. The complex can form homotrimers.</text>
</comment>
<protein>
    <recommendedName>
        <fullName evidence="5">Succinate dehydrogenase cytochrome b556 subunit</fullName>
    </recommendedName>
</protein>
<evidence type="ECO:0000256" key="4">
    <source>
        <dbReference type="ARBA" id="ARBA00007244"/>
    </source>
</evidence>
<evidence type="ECO:0000256" key="11">
    <source>
        <dbReference type="ARBA" id="ARBA00023136"/>
    </source>
</evidence>
<keyword evidence="11 13" id="KW-0472">Membrane</keyword>
<keyword evidence="8" id="KW-0479">Metal-binding</keyword>
<comment type="cofactor">
    <cofactor evidence="1">
        <name>heme</name>
        <dbReference type="ChEBI" id="CHEBI:30413"/>
    </cofactor>
</comment>
<dbReference type="InterPro" id="IPR014314">
    <property type="entry name" value="Succ_DH_cytb556"/>
</dbReference>
<dbReference type="CDD" id="cd03499">
    <property type="entry name" value="SQR_TypeC_SdhC"/>
    <property type="match status" value="1"/>
</dbReference>
<evidence type="ECO:0000256" key="7">
    <source>
        <dbReference type="ARBA" id="ARBA00022692"/>
    </source>
</evidence>
<comment type="caution">
    <text evidence="14">The sequence shown here is derived from an EMBL/GenBank/DDBJ whole genome shotgun (WGS) entry which is preliminary data.</text>
</comment>
<evidence type="ECO:0000256" key="2">
    <source>
        <dbReference type="ARBA" id="ARBA00004050"/>
    </source>
</evidence>
<accession>A0ABW5DNI2</accession>
<evidence type="ECO:0000313" key="14">
    <source>
        <dbReference type="EMBL" id="MFD2262029.1"/>
    </source>
</evidence>
<keyword evidence="6" id="KW-0349">Heme</keyword>
<evidence type="ECO:0000256" key="12">
    <source>
        <dbReference type="ARBA" id="ARBA00025912"/>
    </source>
</evidence>
<dbReference type="InterPro" id="IPR018495">
    <property type="entry name" value="Succ_DH_cyt_bsu_CS"/>
</dbReference>
<dbReference type="InterPro" id="IPR034804">
    <property type="entry name" value="SQR/QFR_C/D"/>
</dbReference>
<dbReference type="NCBIfam" id="TIGR02970">
    <property type="entry name" value="succ_dehyd_cytB"/>
    <property type="match status" value="1"/>
</dbReference>
<comment type="function">
    <text evidence="2">Membrane-anchoring subunit of succinate dehydrogenase (SDH).</text>
</comment>
<evidence type="ECO:0000256" key="5">
    <source>
        <dbReference type="ARBA" id="ARBA00020076"/>
    </source>
</evidence>
<dbReference type="SUPFAM" id="SSF81343">
    <property type="entry name" value="Fumarate reductase respiratory complex transmembrane subunits"/>
    <property type="match status" value="1"/>
</dbReference>
<evidence type="ECO:0000256" key="3">
    <source>
        <dbReference type="ARBA" id="ARBA00004141"/>
    </source>
</evidence>
<evidence type="ECO:0000256" key="1">
    <source>
        <dbReference type="ARBA" id="ARBA00001971"/>
    </source>
</evidence>
<dbReference type="RefSeq" id="WP_379874939.1">
    <property type="nucleotide sequence ID" value="NZ_JBHUIP010000003.1"/>
</dbReference>
<keyword evidence="15" id="KW-1185">Reference proteome</keyword>
<gene>
    <name evidence="14" type="primary">sdhC</name>
    <name evidence="14" type="ORF">ACFSM5_03955</name>
</gene>
<proteinExistence type="inferred from homology"/>
<evidence type="ECO:0000256" key="9">
    <source>
        <dbReference type="ARBA" id="ARBA00022989"/>
    </source>
</evidence>
<comment type="similarity">
    <text evidence="4">Belongs to the cytochrome b560 family.</text>
</comment>
<reference evidence="15" key="1">
    <citation type="journal article" date="2019" name="Int. J. Syst. Evol. Microbiol.">
        <title>The Global Catalogue of Microorganisms (GCM) 10K type strain sequencing project: providing services to taxonomists for standard genome sequencing and annotation.</title>
        <authorList>
            <consortium name="The Broad Institute Genomics Platform"/>
            <consortium name="The Broad Institute Genome Sequencing Center for Infectious Disease"/>
            <person name="Wu L."/>
            <person name="Ma J."/>
        </authorList>
    </citation>
    <scope>NUCLEOTIDE SEQUENCE [LARGE SCALE GENOMIC DNA]</scope>
    <source>
        <strain evidence="15">CGMCC 1.19062</strain>
    </source>
</reference>
<evidence type="ECO:0000256" key="10">
    <source>
        <dbReference type="ARBA" id="ARBA00023004"/>
    </source>
</evidence>
<dbReference type="PROSITE" id="PS01000">
    <property type="entry name" value="SDH_CYT_1"/>
    <property type="match status" value="1"/>
</dbReference>
<feature type="transmembrane region" description="Helical" evidence="13">
    <location>
        <begin position="20"/>
        <end position="46"/>
    </location>
</feature>
<dbReference type="PROSITE" id="PS01001">
    <property type="entry name" value="SDH_CYT_2"/>
    <property type="match status" value="1"/>
</dbReference>
<dbReference type="Pfam" id="PF01127">
    <property type="entry name" value="Sdh_cyt"/>
    <property type="match status" value="1"/>
</dbReference>
<organism evidence="14 15">
    <name type="scientific">Lacibacterium aquatile</name>
    <dbReference type="NCBI Taxonomy" id="1168082"/>
    <lineage>
        <taxon>Bacteria</taxon>
        <taxon>Pseudomonadati</taxon>
        <taxon>Pseudomonadota</taxon>
        <taxon>Alphaproteobacteria</taxon>
        <taxon>Rhodospirillales</taxon>
        <taxon>Rhodospirillaceae</taxon>
    </lineage>
</organism>
<evidence type="ECO:0000256" key="6">
    <source>
        <dbReference type="ARBA" id="ARBA00022617"/>
    </source>
</evidence>
<keyword evidence="9 13" id="KW-1133">Transmembrane helix</keyword>
<keyword evidence="7 13" id="KW-0812">Transmembrane</keyword>
<feature type="transmembrane region" description="Helical" evidence="13">
    <location>
        <begin position="104"/>
        <end position="127"/>
    </location>
</feature>
<evidence type="ECO:0000256" key="13">
    <source>
        <dbReference type="SAM" id="Phobius"/>
    </source>
</evidence>
<dbReference type="EMBL" id="JBHUIP010000003">
    <property type="protein sequence ID" value="MFD2262029.1"/>
    <property type="molecule type" value="Genomic_DNA"/>
</dbReference>
<dbReference type="PANTHER" id="PTHR10978">
    <property type="entry name" value="SUCCINATE DEHYDROGENASE CYTOCHROME B560 SUBUNIT"/>
    <property type="match status" value="1"/>
</dbReference>
<evidence type="ECO:0000313" key="15">
    <source>
        <dbReference type="Proteomes" id="UP001597295"/>
    </source>
</evidence>
<dbReference type="Gene3D" id="1.20.1300.10">
    <property type="entry name" value="Fumarate reductase/succinate dehydrogenase, transmembrane subunit"/>
    <property type="match status" value="1"/>
</dbReference>
<dbReference type="PIRSF" id="PIRSF000178">
    <property type="entry name" value="SDH_cyt_b560"/>
    <property type="match status" value="1"/>
</dbReference>
<comment type="subcellular location">
    <subcellularLocation>
        <location evidence="3">Membrane</location>
        <topology evidence="3">Multi-pass membrane protein</topology>
    </subcellularLocation>
</comment>
<evidence type="ECO:0000256" key="8">
    <source>
        <dbReference type="ARBA" id="ARBA00022723"/>
    </source>
</evidence>
<sequence length="128" mass="13890">MDARNRPLSPHLQIYRWHLLMAMSIFHRVTGCALAVGTLLLTYWIVAAASGPAAFATASAIIGSWIGLLALFGWSFALFYHLANGIRHLIWDSGRGFAIPQAYLSGRVVLGVATVLTVLAWVAGITLR</sequence>
<keyword evidence="10" id="KW-0408">Iron</keyword>
<dbReference type="PANTHER" id="PTHR10978:SF5">
    <property type="entry name" value="SUCCINATE DEHYDROGENASE CYTOCHROME B560 SUBUNIT, MITOCHONDRIAL"/>
    <property type="match status" value="1"/>
</dbReference>
<dbReference type="Proteomes" id="UP001597295">
    <property type="component" value="Unassembled WGS sequence"/>
</dbReference>
<name>A0ABW5DNI2_9PROT</name>
<dbReference type="InterPro" id="IPR000701">
    <property type="entry name" value="SuccDH_FuR_B_TM-su"/>
</dbReference>
<feature type="transmembrane region" description="Helical" evidence="13">
    <location>
        <begin position="58"/>
        <end position="83"/>
    </location>
</feature>